<dbReference type="Proteomes" id="UP000515125">
    <property type="component" value="Unplaced"/>
</dbReference>
<name>A0A6P6RUK4_9EIME</name>
<keyword evidence="8" id="KW-1185">Reference proteome</keyword>
<feature type="zinc finger region" description="C3H1-type" evidence="5">
    <location>
        <begin position="554"/>
        <end position="586"/>
    </location>
</feature>
<feature type="zinc finger region" description="C3H1-type" evidence="5">
    <location>
        <begin position="724"/>
        <end position="758"/>
    </location>
</feature>
<keyword evidence="1 5" id="KW-0479">Metal-binding</keyword>
<feature type="compositionally biased region" description="Basic and acidic residues" evidence="6">
    <location>
        <begin position="111"/>
        <end position="122"/>
    </location>
</feature>
<evidence type="ECO:0000256" key="4">
    <source>
        <dbReference type="ARBA" id="ARBA00023125"/>
    </source>
</evidence>
<dbReference type="PANTHER" id="PTHR14493:SF50">
    <property type="entry name" value="RING FINGER PROTEIN UNKEMPT"/>
    <property type="match status" value="1"/>
</dbReference>
<feature type="region of interest" description="Disordered" evidence="6">
    <location>
        <begin position="1440"/>
        <end position="1461"/>
    </location>
</feature>
<evidence type="ECO:0000313" key="8">
    <source>
        <dbReference type="Proteomes" id="UP000515125"/>
    </source>
</evidence>
<dbReference type="InterPro" id="IPR057444">
    <property type="entry name" value="Znf-CCCH_AtC3H23-like"/>
</dbReference>
<dbReference type="GO" id="GO:0008270">
    <property type="term" value="F:zinc ion binding"/>
    <property type="evidence" value="ECO:0007669"/>
    <property type="project" value="UniProtKB-KW"/>
</dbReference>
<feature type="compositionally biased region" description="Polar residues" evidence="6">
    <location>
        <begin position="387"/>
        <end position="398"/>
    </location>
</feature>
<feature type="compositionally biased region" description="Basic residues" evidence="6">
    <location>
        <begin position="337"/>
        <end position="346"/>
    </location>
</feature>
<evidence type="ECO:0000313" key="9">
    <source>
        <dbReference type="RefSeq" id="XP_026191528.1"/>
    </source>
</evidence>
<dbReference type="InterPro" id="IPR000571">
    <property type="entry name" value="Znf_CCCH"/>
</dbReference>
<dbReference type="PROSITE" id="PS50103">
    <property type="entry name" value="ZF_C3H1"/>
    <property type="match status" value="4"/>
</dbReference>
<keyword evidence="2 5" id="KW-0863">Zinc-finger</keyword>
<feature type="compositionally biased region" description="Low complexity" evidence="6">
    <location>
        <begin position="1"/>
        <end position="10"/>
    </location>
</feature>
<dbReference type="Pfam" id="PF25512">
    <property type="entry name" value="zf-CCCH_AtC3H23"/>
    <property type="match status" value="1"/>
</dbReference>
<gene>
    <name evidence="9" type="primary">LOC34617871</name>
</gene>
<dbReference type="OrthoDB" id="354250at2759"/>
<feature type="region of interest" description="Disordered" evidence="6">
    <location>
        <begin position="803"/>
        <end position="829"/>
    </location>
</feature>
<dbReference type="RefSeq" id="XP_026191528.1">
    <property type="nucleotide sequence ID" value="XM_026335743.1"/>
</dbReference>
<organism evidence="8 9">
    <name type="scientific">Cyclospora cayetanensis</name>
    <dbReference type="NCBI Taxonomy" id="88456"/>
    <lineage>
        <taxon>Eukaryota</taxon>
        <taxon>Sar</taxon>
        <taxon>Alveolata</taxon>
        <taxon>Apicomplexa</taxon>
        <taxon>Conoidasida</taxon>
        <taxon>Coccidia</taxon>
        <taxon>Eucoccidiorida</taxon>
        <taxon>Eimeriorina</taxon>
        <taxon>Eimeriidae</taxon>
        <taxon>Cyclospora</taxon>
    </lineage>
</organism>
<evidence type="ECO:0000256" key="3">
    <source>
        <dbReference type="ARBA" id="ARBA00022833"/>
    </source>
</evidence>
<keyword evidence="3 5" id="KW-0862">Zinc</keyword>
<evidence type="ECO:0000256" key="1">
    <source>
        <dbReference type="ARBA" id="ARBA00022723"/>
    </source>
</evidence>
<feature type="region of interest" description="Disordered" evidence="6">
    <location>
        <begin position="297"/>
        <end position="401"/>
    </location>
</feature>
<dbReference type="InterPro" id="IPR045234">
    <property type="entry name" value="Unkempt-like"/>
</dbReference>
<dbReference type="SMART" id="SM00356">
    <property type="entry name" value="ZnF_C3H1"/>
    <property type="match status" value="5"/>
</dbReference>
<sequence length="2076" mass="223280">MQAKAAGAAAPPEREPCNVAAPPGLEALGTAPGFGGCTTAISATSSSPSAAREGSEGPRRLPLSGCTSYRSVAARALTDGAGGRRDAGAAAEVQAPATPPYKGRGVTVSRSADKLAREEKGQGSRLGVGGGGYMETGAPPFANSTSSASGQEKTRRTQEARLQAEIQLLCPLPVLDESLEHPQELHKLKTLFVDETVKGLPRRRSPIDPSTGRLLYWDRPCYAFDSRGASCASGLSCAFCHTIEELLLHPARFRSELITCSKENNAWHAASSIAELRLRAPEAYGLEAHLRQLHDGSVHPLERVDETTAPQEPKDRYKDDKNHGKVCKDAGTPQTPKRTHLSKQQRHQQQLQLQQILKHSSNGEPRESRTTAQKAKQTAPIEEARAYSSSSTEANSVEESCGGSSSGCCSGVADCRVPRFEYSIVGSPLPSSSSVSGEGNLLGSGSGFSQKVQLLAQEAAARNATQPAETSLAVSVNPSPCNGQSGSFAAEAAVLALGSTARSRLTFGWEDQDGALNLSSFKVFPCRHKHSLSHDKKYCPFYHNFRDKRRFPVTYRAEQCEEHFDLDSSTLQCSKGDACEKSHNRHELLYHPTIFKQRFCSSYATRNGTERCGRGQFCAFAHSREEVRAPLFTIQEETCPSSDFFMQHFKTVWCPYGVQHDWYTCVYAHTYQDCRRSPQVGYGSEPCPAWNKDVHSADYARRCPHGTLCPYSHGSKEQLYHPSYYKTMPCMDFRSKGRGGGGNSCPRGVLCAFYHETSERRWPLRISTDYSTPLPSQRNSLLQPQFLRPPLFNLDDFEAFGHTSRKTSSKKDVSTPEASNGNRRNGGGFKRADSAALAAAAAAVAAAATKSLPSSNRKRLENTVAAAGECGPSPWGPQQEPPLSTPRAVGGEEVSSRELPATHRPLELLSPVEQPLGGCTEGGPSVGATRSASLFDSSGLWGVAHQGGPSPGERSPFEHCTLSQETEKRTCNDAADVLLQMLGRAAQAPKCGAEAAPQRGGGPPELCYGADEFSDAAARLPPIPPPTLHWYCQGLPQASAGASTAALSFSLSLADDGFPVNADAGSIFENSASSLPLSGARLASVYLIASNEEAQQKALCRLVAARACPKLLLLHKRRMESQSEAELRISAARAGYALTTSRSSTGDMAAVASVPDRCCGGDSEFSFWNTSGASLSLDYPPCGVHEVAELLERAATCGTHVCVLYLHSSQEDLLSACKSLAAYCATQEVAAAQERIFLLHLCPSVPPQQLQKHLLPHATALPLSRLRRWAALLKGPSVGHLKGGLREPKYDTEDRLLQAHSQHSAAMTPTTAPPAGGSNSDHSADGAEAGSSERWLQKTEDAWAAGSPTCSVYSLPYMHEDLQWTPWWGFGSPEEDGRVGIEGKREEFAITPLKRELEFALAEARPSIHTSGLPCVLVELDDDVGDWWLSSRAASQTTKAATADAAAAEQRTSPPGLPATPVSRMQGHAAAIAGGGGTLHREAPRCLLPHAEELEALGFSVLTSEDRGIKVWKQQLGASCAVHYASGAPLEGSCKGILAKGPRLDPRRPHAAAHRWASWGTQRLGSSHGQMVLFRRTLPPTASASLVEALRLLASAHTPAGASWGLLSCVNVVHCKEAENSAVYIQLPDAFSTADTLWVCSLQQLLTGCGAHGNLNEENAGTASLRKEAAWDSQPAATSCCVCGEFFENQHTATRPPPGCCLLQRHSTCSALLKAESWDPCPCAVLWPNGEGKRQQQQQQVQFPSESLRRLLHDICASVIEAYGLLQQVVIATHPSKKAKEEAEGAFEFAVGLKDILVAGHKDGRLFACVDLVAPHVLLAALKTTRAAGSIQKGSASQLRDVLRDIISSVLTRGSSAPPQLRGAPLAANLLGSLWRCGQREAVSCCSHPFFWSCSERLSFLQVALALAHMPQQLQQRQLEDTAKGVDGAWGAKLAVHIRGVTCTGQSWLLAKARKEFYEAEEPLAGPPALDVLVLADRLRQRWLYFSSQLAPECVAHLLQEIGHGSALQQQRQHQLLLLVQHADEVLSTHVETEAPGLLLSVFLLARENPDVLQMMHASPSLAAVRHALQTTEDMN</sequence>
<feature type="compositionally biased region" description="Low complexity" evidence="6">
    <location>
        <begin position="1440"/>
        <end position="1453"/>
    </location>
</feature>
<feature type="zinc finger region" description="C3H1-type" evidence="5">
    <location>
        <begin position="594"/>
        <end position="625"/>
    </location>
</feature>
<feature type="compositionally biased region" description="Low complexity" evidence="6">
    <location>
        <begin position="1305"/>
        <end position="1315"/>
    </location>
</feature>
<proteinExistence type="predicted"/>
<dbReference type="GO" id="GO:0003677">
    <property type="term" value="F:DNA binding"/>
    <property type="evidence" value="ECO:0007669"/>
    <property type="project" value="UniProtKB-KW"/>
</dbReference>
<feature type="region of interest" description="Disordered" evidence="6">
    <location>
        <begin position="1"/>
        <end position="23"/>
    </location>
</feature>
<evidence type="ECO:0000259" key="7">
    <source>
        <dbReference type="PROSITE" id="PS50103"/>
    </source>
</evidence>
<feature type="region of interest" description="Disordered" evidence="6">
    <location>
        <begin position="39"/>
        <end position="65"/>
    </location>
</feature>
<feature type="domain" description="C3H1-type" evidence="7">
    <location>
        <begin position="554"/>
        <end position="586"/>
    </location>
</feature>
<feature type="compositionally biased region" description="Low complexity" evidence="6">
    <location>
        <begin position="347"/>
        <end position="360"/>
    </location>
</feature>
<accession>A0A6P6RUK4</accession>
<evidence type="ECO:0000256" key="5">
    <source>
        <dbReference type="PROSITE-ProRule" id="PRU00723"/>
    </source>
</evidence>
<feature type="region of interest" description="Disordered" evidence="6">
    <location>
        <begin position="867"/>
        <end position="901"/>
    </location>
</feature>
<feature type="region of interest" description="Disordered" evidence="6">
    <location>
        <begin position="80"/>
        <end position="132"/>
    </location>
</feature>
<protein>
    <submittedName>
        <fullName evidence="9">Uncharacterized protein LOC34617871</fullName>
    </submittedName>
</protein>
<feature type="zinc finger region" description="C3H1-type" evidence="5">
    <location>
        <begin position="681"/>
        <end position="716"/>
    </location>
</feature>
<reference evidence="9" key="1">
    <citation type="submission" date="2025-08" db="UniProtKB">
        <authorList>
            <consortium name="RefSeq"/>
        </authorList>
    </citation>
    <scope>IDENTIFICATION</scope>
</reference>
<feature type="region of interest" description="Disordered" evidence="6">
    <location>
        <begin position="1302"/>
        <end position="1333"/>
    </location>
</feature>
<feature type="domain" description="C3H1-type" evidence="7">
    <location>
        <begin position="594"/>
        <end position="625"/>
    </location>
</feature>
<feature type="compositionally biased region" description="Low complexity" evidence="6">
    <location>
        <begin position="39"/>
        <end position="51"/>
    </location>
</feature>
<evidence type="ECO:0000256" key="2">
    <source>
        <dbReference type="ARBA" id="ARBA00022771"/>
    </source>
</evidence>
<evidence type="ECO:0000256" key="6">
    <source>
        <dbReference type="SAM" id="MobiDB-lite"/>
    </source>
</evidence>
<dbReference type="GeneID" id="34617871"/>
<feature type="domain" description="C3H1-type" evidence="7">
    <location>
        <begin position="681"/>
        <end position="716"/>
    </location>
</feature>
<feature type="compositionally biased region" description="Basic and acidic residues" evidence="6">
    <location>
        <begin position="297"/>
        <end position="328"/>
    </location>
</feature>
<dbReference type="PANTHER" id="PTHR14493">
    <property type="entry name" value="UNKEMPT FAMILY MEMBER"/>
    <property type="match status" value="1"/>
</dbReference>
<keyword evidence="4" id="KW-0238">DNA-binding</keyword>
<feature type="domain" description="C3H1-type" evidence="7">
    <location>
        <begin position="724"/>
        <end position="758"/>
    </location>
</feature>